<dbReference type="RefSeq" id="WP_002565056.1">
    <property type="nucleotide sequence ID" value="NZ_BAABZS010000001.1"/>
</dbReference>
<sequence>MMELAGKTGIITGGSSGLGFAAANVLAEAGAVVYAVSRSGRPKLEGETSHENVIHLAADVSDYKEMGELTERIGREHGIDFLVNNAGITVKSLAQDVSDADFEKVLQVNVSSVFKLCTLCYPYLRQSPNRGRIVNITSMAAHLGFSEVVPYCTSKGAVLSMTRGLAVEWAQDGINVNSVAPGWFPSEMSRKVMDEERKQKILARMPVHCFGNPRDIGAMVKFLVSDESEYITGQDFAVDGGALSFGY</sequence>
<dbReference type="PROSITE" id="PS00061">
    <property type="entry name" value="ADH_SHORT"/>
    <property type="match status" value="1"/>
</dbReference>
<dbReference type="Gene3D" id="3.40.50.720">
    <property type="entry name" value="NAD(P)-binding Rossmann-like Domain"/>
    <property type="match status" value="1"/>
</dbReference>
<protein>
    <submittedName>
        <fullName evidence="4">SDR family oxidoreductase</fullName>
    </submittedName>
</protein>
<keyword evidence="2" id="KW-0560">Oxidoreductase</keyword>
<dbReference type="InterPro" id="IPR002347">
    <property type="entry name" value="SDR_fam"/>
</dbReference>
<evidence type="ECO:0000313" key="3">
    <source>
        <dbReference type="EMBL" id="RGV75892.1"/>
    </source>
</evidence>
<dbReference type="InterPro" id="IPR036291">
    <property type="entry name" value="NAD(P)-bd_dom_sf"/>
</dbReference>
<evidence type="ECO:0000256" key="1">
    <source>
        <dbReference type="ARBA" id="ARBA00006484"/>
    </source>
</evidence>
<dbReference type="PRINTS" id="PR00081">
    <property type="entry name" value="GDHRDH"/>
</dbReference>
<dbReference type="GO" id="GO:0008206">
    <property type="term" value="P:bile acid metabolic process"/>
    <property type="evidence" value="ECO:0007669"/>
    <property type="project" value="UniProtKB-ARBA"/>
</dbReference>
<name>A0A414ATF4_9FIRM</name>
<evidence type="ECO:0000256" key="2">
    <source>
        <dbReference type="ARBA" id="ARBA00023002"/>
    </source>
</evidence>
<dbReference type="AlphaFoldDB" id="A0A414ATF4"/>
<dbReference type="GO" id="GO:0016616">
    <property type="term" value="F:oxidoreductase activity, acting on the CH-OH group of donors, NAD or NADP as acceptor"/>
    <property type="evidence" value="ECO:0007669"/>
    <property type="project" value="TreeGrafter"/>
</dbReference>
<dbReference type="EMBL" id="QRZM01000004">
    <property type="protein sequence ID" value="RGV75892.1"/>
    <property type="molecule type" value="Genomic_DNA"/>
</dbReference>
<dbReference type="InterPro" id="IPR020904">
    <property type="entry name" value="Sc_DH/Rdtase_CS"/>
</dbReference>
<evidence type="ECO:0000313" key="5">
    <source>
        <dbReference type="Proteomes" id="UP000283975"/>
    </source>
</evidence>
<dbReference type="Pfam" id="PF13561">
    <property type="entry name" value="adh_short_C2"/>
    <property type="match status" value="1"/>
</dbReference>
<comment type="caution">
    <text evidence="4">The sequence shown here is derived from an EMBL/GenBank/DDBJ whole genome shotgun (WGS) entry which is preliminary data.</text>
</comment>
<dbReference type="FunFam" id="3.40.50.720:FF:000084">
    <property type="entry name" value="Short-chain dehydrogenase reductase"/>
    <property type="match status" value="1"/>
</dbReference>
<dbReference type="KEGG" id="cbol:CGC65_19440"/>
<dbReference type="SUPFAM" id="SSF51735">
    <property type="entry name" value="NAD(P)-binding Rossmann-fold domains"/>
    <property type="match status" value="1"/>
</dbReference>
<dbReference type="PANTHER" id="PTHR42760">
    <property type="entry name" value="SHORT-CHAIN DEHYDROGENASES/REDUCTASES FAMILY MEMBER"/>
    <property type="match status" value="1"/>
</dbReference>
<dbReference type="Proteomes" id="UP000284543">
    <property type="component" value="Unassembled WGS sequence"/>
</dbReference>
<accession>A0A414ATF4</accession>
<dbReference type="Proteomes" id="UP000283975">
    <property type="component" value="Unassembled WGS sequence"/>
</dbReference>
<proteinExistence type="inferred from homology"/>
<comment type="similarity">
    <text evidence="1">Belongs to the short-chain dehydrogenases/reductases (SDR) family.</text>
</comment>
<evidence type="ECO:0000313" key="4">
    <source>
        <dbReference type="EMBL" id="RHC54805.1"/>
    </source>
</evidence>
<dbReference type="PRINTS" id="PR00080">
    <property type="entry name" value="SDRFAMILY"/>
</dbReference>
<dbReference type="EMBL" id="QSHZ01000019">
    <property type="protein sequence ID" value="RHC54805.1"/>
    <property type="molecule type" value="Genomic_DNA"/>
</dbReference>
<gene>
    <name evidence="4" type="ORF">DW839_17770</name>
    <name evidence="3" type="ORF">DWW02_10910</name>
</gene>
<dbReference type="CDD" id="cd05233">
    <property type="entry name" value="SDR_c"/>
    <property type="match status" value="1"/>
</dbReference>
<evidence type="ECO:0000313" key="6">
    <source>
        <dbReference type="Proteomes" id="UP000284543"/>
    </source>
</evidence>
<reference evidence="5 6" key="1">
    <citation type="submission" date="2018-08" db="EMBL/GenBank/DDBJ databases">
        <title>A genome reference for cultivated species of the human gut microbiota.</title>
        <authorList>
            <person name="Zou Y."/>
            <person name="Xue W."/>
            <person name="Luo G."/>
        </authorList>
    </citation>
    <scope>NUCLEOTIDE SEQUENCE [LARGE SCALE GENOMIC DNA]</scope>
    <source>
        <strain evidence="3 6">AF14-18</strain>
        <strain evidence="4 5">AM35-14</strain>
    </source>
</reference>
<dbReference type="GeneID" id="23113113"/>
<organism evidence="4 5">
    <name type="scientific">Enterocloster bolteae</name>
    <dbReference type="NCBI Taxonomy" id="208479"/>
    <lineage>
        <taxon>Bacteria</taxon>
        <taxon>Bacillati</taxon>
        <taxon>Bacillota</taxon>
        <taxon>Clostridia</taxon>
        <taxon>Lachnospirales</taxon>
        <taxon>Lachnospiraceae</taxon>
        <taxon>Enterocloster</taxon>
    </lineage>
</organism>